<dbReference type="RefSeq" id="WP_185277858.1">
    <property type="nucleotide sequence ID" value="NZ_CP043641.1"/>
</dbReference>
<feature type="transmembrane region" description="Helical" evidence="1">
    <location>
        <begin position="30"/>
        <end position="52"/>
    </location>
</feature>
<dbReference type="Proteomes" id="UP000515511">
    <property type="component" value="Chromosome"/>
</dbReference>
<gene>
    <name evidence="2" type="ORF">F1C12_05820</name>
</gene>
<keyword evidence="1" id="KW-1133">Transmembrane helix</keyword>
<accession>A0A7G6Y868</accession>
<dbReference type="EMBL" id="CP043641">
    <property type="protein sequence ID" value="QNE34683.1"/>
    <property type="molecule type" value="Genomic_DNA"/>
</dbReference>
<organism evidence="2 3">
    <name type="scientific">Leifsonia shinshuensis</name>
    <dbReference type="NCBI Taxonomy" id="150026"/>
    <lineage>
        <taxon>Bacteria</taxon>
        <taxon>Bacillati</taxon>
        <taxon>Actinomycetota</taxon>
        <taxon>Actinomycetes</taxon>
        <taxon>Micrococcales</taxon>
        <taxon>Microbacteriaceae</taxon>
        <taxon>Leifsonia</taxon>
    </lineage>
</organism>
<evidence type="ECO:0008006" key="4">
    <source>
        <dbReference type="Google" id="ProtNLM"/>
    </source>
</evidence>
<reference evidence="3" key="1">
    <citation type="submission" date="2019-09" db="EMBL/GenBank/DDBJ databases">
        <title>Antimicrobial potential of Antarctic Bacteria.</title>
        <authorList>
            <person name="Benaud N."/>
            <person name="Edwards R.J."/>
            <person name="Ferrari B.C."/>
        </authorList>
    </citation>
    <scope>NUCLEOTIDE SEQUENCE [LARGE SCALE GENOMIC DNA]</scope>
    <source>
        <strain evidence="3">INR9</strain>
    </source>
</reference>
<feature type="transmembrane region" description="Helical" evidence="1">
    <location>
        <begin position="6"/>
        <end position="21"/>
    </location>
</feature>
<protein>
    <recommendedName>
        <fullName evidence="4">Integral membrane protein</fullName>
    </recommendedName>
</protein>
<feature type="transmembrane region" description="Helical" evidence="1">
    <location>
        <begin position="58"/>
        <end position="78"/>
    </location>
</feature>
<evidence type="ECO:0000313" key="3">
    <source>
        <dbReference type="Proteomes" id="UP000515511"/>
    </source>
</evidence>
<name>A0A7G6Y868_9MICO</name>
<keyword evidence="1" id="KW-0472">Membrane</keyword>
<keyword evidence="1" id="KW-0812">Transmembrane</keyword>
<dbReference type="AlphaFoldDB" id="A0A7G6Y868"/>
<evidence type="ECO:0000313" key="2">
    <source>
        <dbReference type="EMBL" id="QNE34683.1"/>
    </source>
</evidence>
<sequence length="100" mass="10747">MELLFVALAGAILGLGARYLLPNRHTHGSVLMPALGVSVACVLWVALTWAGLKWNGGWIWWITLVGTAVVVVVADLVIGRLRTAHDDKLLHTLSRGAVAR</sequence>
<evidence type="ECO:0000256" key="1">
    <source>
        <dbReference type="SAM" id="Phobius"/>
    </source>
</evidence>
<proteinExistence type="predicted"/>
<dbReference type="KEGG" id="lse:F1C12_05820"/>